<dbReference type="EMBL" id="JAEAOA010002346">
    <property type="protein sequence ID" value="KAK3606521.1"/>
    <property type="molecule type" value="Genomic_DNA"/>
</dbReference>
<gene>
    <name evidence="9" type="ORF">CHS0354_041473</name>
</gene>
<reference evidence="9" key="3">
    <citation type="submission" date="2023-05" db="EMBL/GenBank/DDBJ databases">
        <authorList>
            <person name="Smith C.H."/>
        </authorList>
    </citation>
    <scope>NUCLEOTIDE SEQUENCE</scope>
    <source>
        <strain evidence="9">CHS0354</strain>
        <tissue evidence="9">Mantle</tissue>
    </source>
</reference>
<feature type="compositionally biased region" description="Low complexity" evidence="8">
    <location>
        <begin position="87"/>
        <end position="97"/>
    </location>
</feature>
<feature type="region of interest" description="Disordered" evidence="8">
    <location>
        <begin position="1"/>
        <end position="138"/>
    </location>
</feature>
<keyword evidence="6" id="KW-0508">mRNA splicing</keyword>
<accession>A0AAE0TA98</accession>
<evidence type="ECO:0000256" key="5">
    <source>
        <dbReference type="ARBA" id="ARBA00022664"/>
    </source>
</evidence>
<feature type="region of interest" description="Disordered" evidence="8">
    <location>
        <begin position="153"/>
        <end position="176"/>
    </location>
</feature>
<name>A0AAE0TA98_9BIVA</name>
<dbReference type="Pfam" id="PF10500">
    <property type="entry name" value="SR-25"/>
    <property type="match status" value="1"/>
</dbReference>
<comment type="subcellular location">
    <subcellularLocation>
        <location evidence="1">Nucleus speckle</location>
    </subcellularLocation>
    <subcellularLocation>
        <location evidence="2">Nucleus</location>
        <location evidence="2">Nucleolus</location>
    </subcellularLocation>
</comment>
<reference evidence="9" key="2">
    <citation type="journal article" date="2021" name="Genome Biol. Evol.">
        <title>Developing a high-quality reference genome for a parasitic bivalve with doubly uniparental inheritance (Bivalvia: Unionida).</title>
        <authorList>
            <person name="Smith C.H."/>
        </authorList>
    </citation>
    <scope>NUCLEOTIDE SEQUENCE</scope>
    <source>
        <strain evidence="9">CHS0354</strain>
        <tissue evidence="9">Mantle</tissue>
    </source>
</reference>
<sequence length="235" mass="26856">MERSRIKSDKNLKRSASAETPVKKRKRERSSSSLHSSSSREKKMTKKKNKHSRSSSSDSSSSVSSSSSSPSRGRKKTKKRKHKHSRSSSSFSDSSSSSRERKKKKRKKKKKHKHKNKKKEKEQKKMSDASISSNIGQLKNTEIIGPHVSMATIAAKGEKKSKSKAMRPMTKEEWEKQQSVVRRVYDQETGRNRLVKGDGEILEEIVNKEQHREINKQATRGDGLFFQAQMGIRDK</sequence>
<feature type="compositionally biased region" description="Basic and acidic residues" evidence="8">
    <location>
        <begin position="1"/>
        <end position="12"/>
    </location>
</feature>
<evidence type="ECO:0000256" key="7">
    <source>
        <dbReference type="ARBA" id="ARBA00023242"/>
    </source>
</evidence>
<keyword evidence="7" id="KW-0539">Nucleus</keyword>
<evidence type="ECO:0000256" key="3">
    <source>
        <dbReference type="ARBA" id="ARBA00006852"/>
    </source>
</evidence>
<keyword evidence="10" id="KW-1185">Reference proteome</keyword>
<proteinExistence type="inferred from homology"/>
<dbReference type="InterPro" id="IPR019532">
    <property type="entry name" value="Nucl_RNA-splicing_assoc_SR-25"/>
</dbReference>
<dbReference type="AlphaFoldDB" id="A0AAE0TA98"/>
<protein>
    <recommendedName>
        <fullName evidence="4">ADP-ribosylation factor-like protein 6-interacting protein 4</fullName>
    </recommendedName>
</protein>
<organism evidence="9 10">
    <name type="scientific">Potamilus streckersoni</name>
    <dbReference type="NCBI Taxonomy" id="2493646"/>
    <lineage>
        <taxon>Eukaryota</taxon>
        <taxon>Metazoa</taxon>
        <taxon>Spiralia</taxon>
        <taxon>Lophotrochozoa</taxon>
        <taxon>Mollusca</taxon>
        <taxon>Bivalvia</taxon>
        <taxon>Autobranchia</taxon>
        <taxon>Heteroconchia</taxon>
        <taxon>Palaeoheterodonta</taxon>
        <taxon>Unionida</taxon>
        <taxon>Unionoidea</taxon>
        <taxon>Unionidae</taxon>
        <taxon>Ambleminae</taxon>
        <taxon>Lampsilini</taxon>
        <taxon>Potamilus</taxon>
    </lineage>
</organism>
<evidence type="ECO:0000256" key="1">
    <source>
        <dbReference type="ARBA" id="ARBA00004324"/>
    </source>
</evidence>
<evidence type="ECO:0000313" key="10">
    <source>
        <dbReference type="Proteomes" id="UP001195483"/>
    </source>
</evidence>
<feature type="compositionally biased region" description="Polar residues" evidence="8">
    <location>
        <begin position="129"/>
        <end position="138"/>
    </location>
</feature>
<dbReference type="GO" id="GO:0016607">
    <property type="term" value="C:nuclear speck"/>
    <property type="evidence" value="ECO:0007669"/>
    <property type="project" value="UniProtKB-SubCell"/>
</dbReference>
<dbReference type="GO" id="GO:0006397">
    <property type="term" value="P:mRNA processing"/>
    <property type="evidence" value="ECO:0007669"/>
    <property type="project" value="UniProtKB-KW"/>
</dbReference>
<comment type="caution">
    <text evidence="9">The sequence shown here is derived from an EMBL/GenBank/DDBJ whole genome shotgun (WGS) entry which is preliminary data.</text>
</comment>
<feature type="compositionally biased region" description="Low complexity" evidence="8">
    <location>
        <begin position="54"/>
        <end position="71"/>
    </location>
</feature>
<reference evidence="9" key="1">
    <citation type="journal article" date="2021" name="Genome Biol. Evol.">
        <title>A High-Quality Reference Genome for a Parasitic Bivalve with Doubly Uniparental Inheritance (Bivalvia: Unionida).</title>
        <authorList>
            <person name="Smith C.H."/>
        </authorList>
    </citation>
    <scope>NUCLEOTIDE SEQUENCE</scope>
    <source>
        <strain evidence="9">CHS0354</strain>
    </source>
</reference>
<comment type="similarity">
    <text evidence="3">Belongs to the ARL6IP4 family.</text>
</comment>
<evidence type="ECO:0000256" key="2">
    <source>
        <dbReference type="ARBA" id="ARBA00004604"/>
    </source>
</evidence>
<dbReference type="GO" id="GO:0005730">
    <property type="term" value="C:nucleolus"/>
    <property type="evidence" value="ECO:0007669"/>
    <property type="project" value="UniProtKB-SubCell"/>
</dbReference>
<feature type="compositionally biased region" description="Basic residues" evidence="8">
    <location>
        <begin position="100"/>
        <end position="118"/>
    </location>
</feature>
<evidence type="ECO:0000256" key="6">
    <source>
        <dbReference type="ARBA" id="ARBA00023187"/>
    </source>
</evidence>
<evidence type="ECO:0000256" key="4">
    <source>
        <dbReference type="ARBA" id="ARBA00017993"/>
    </source>
</evidence>
<evidence type="ECO:0000313" key="9">
    <source>
        <dbReference type="EMBL" id="KAK3606521.1"/>
    </source>
</evidence>
<dbReference type="Proteomes" id="UP001195483">
    <property type="component" value="Unassembled WGS sequence"/>
</dbReference>
<dbReference type="GO" id="GO:0008380">
    <property type="term" value="P:RNA splicing"/>
    <property type="evidence" value="ECO:0007669"/>
    <property type="project" value="UniProtKB-KW"/>
</dbReference>
<evidence type="ECO:0000256" key="8">
    <source>
        <dbReference type="SAM" id="MobiDB-lite"/>
    </source>
</evidence>
<feature type="compositionally biased region" description="Basic residues" evidence="8">
    <location>
        <begin position="72"/>
        <end position="86"/>
    </location>
</feature>
<feature type="compositionally biased region" description="Basic residues" evidence="8">
    <location>
        <begin position="43"/>
        <end position="53"/>
    </location>
</feature>
<keyword evidence="5" id="KW-0507">mRNA processing</keyword>